<keyword evidence="2" id="KW-1133">Transmembrane helix</keyword>
<accession>A0AAE0MGZ1</accession>
<sequence>MMASRTFHAILAVLAFMATGIFSQAVLETAIPSSKTRPSSSISTVFVTTTRTITSTTASPLIFIVTSTEVITILDLGEKTQTETITVTSARNWKRVLRTGTSLEPSPSATPPSSTAPYAPRRRLRYNRAVAAQEEEPRVTTVTTEVLTTVFAQESTTITQTVFSTAREAPNAVTRVTVRTTLYVPEPQLPAQGGTPTQSFGTSTRPATSLRTETSQKATPATPTTASQPTPDSCGTPRILSGSTQTDCSTAESTRSSSTTTPITPTTPSTTSSAPSPPDTQPTNRSFPLPTTAGILLGSLFGALLAALAIRYLIRRVRQQQQATRPPPAGVPPLNENTPSRSPSPSTNGSEHGLTGGRNEVRVVIRGAPAAQQPRNEDRRRQVWPMPPGREGQRPYSVLVEPEQTTSPVPSEWSDRSDALGPGGGEAMRAAMAAAYRTSAAPSGEDGFAEVG</sequence>
<dbReference type="Proteomes" id="UP001286456">
    <property type="component" value="Unassembled WGS sequence"/>
</dbReference>
<evidence type="ECO:0000256" key="3">
    <source>
        <dbReference type="SAM" id="SignalP"/>
    </source>
</evidence>
<feature type="compositionally biased region" description="Low complexity" evidence="1">
    <location>
        <begin position="215"/>
        <end position="231"/>
    </location>
</feature>
<keyword evidence="5" id="KW-1185">Reference proteome</keyword>
<keyword evidence="2" id="KW-0472">Membrane</keyword>
<evidence type="ECO:0000256" key="1">
    <source>
        <dbReference type="SAM" id="MobiDB-lite"/>
    </source>
</evidence>
<feature type="compositionally biased region" description="Polar residues" evidence="1">
    <location>
        <begin position="194"/>
        <end position="213"/>
    </location>
</feature>
<keyword evidence="2" id="KW-0812">Transmembrane</keyword>
<dbReference type="EMBL" id="JAUEPO010000002">
    <property type="protein sequence ID" value="KAK3332236.1"/>
    <property type="molecule type" value="Genomic_DNA"/>
</dbReference>
<reference evidence="4" key="2">
    <citation type="submission" date="2023-06" db="EMBL/GenBank/DDBJ databases">
        <authorList>
            <consortium name="Lawrence Berkeley National Laboratory"/>
            <person name="Haridas S."/>
            <person name="Hensen N."/>
            <person name="Bonometti L."/>
            <person name="Westerberg I."/>
            <person name="Brannstrom I.O."/>
            <person name="Guillou S."/>
            <person name="Cros-Aarteil S."/>
            <person name="Calhoun S."/>
            <person name="Kuo A."/>
            <person name="Mondo S."/>
            <person name="Pangilinan J."/>
            <person name="Riley R."/>
            <person name="Labutti K."/>
            <person name="Andreopoulos B."/>
            <person name="Lipzen A."/>
            <person name="Chen C."/>
            <person name="Yanf M."/>
            <person name="Daum C."/>
            <person name="Ng V."/>
            <person name="Clum A."/>
            <person name="Steindorff A."/>
            <person name="Ohm R."/>
            <person name="Martin F."/>
            <person name="Silar P."/>
            <person name="Natvig D."/>
            <person name="Lalanne C."/>
            <person name="Gautier V."/>
            <person name="Ament-Velasquez S.L."/>
            <person name="Kruys A."/>
            <person name="Hutchinson M.I."/>
            <person name="Powell A.J."/>
            <person name="Barry K."/>
            <person name="Miller A.N."/>
            <person name="Grigoriev I.V."/>
            <person name="Debuchy R."/>
            <person name="Gladieux P."/>
            <person name="Thoren M.H."/>
            <person name="Johannesson H."/>
        </authorList>
    </citation>
    <scope>NUCLEOTIDE SEQUENCE</scope>
    <source>
        <strain evidence="4">SMH4131-1</strain>
    </source>
</reference>
<feature type="region of interest" description="Disordered" evidence="1">
    <location>
        <begin position="321"/>
        <end position="425"/>
    </location>
</feature>
<feature type="signal peptide" evidence="3">
    <location>
        <begin position="1"/>
        <end position="23"/>
    </location>
</feature>
<keyword evidence="3" id="KW-0732">Signal</keyword>
<comment type="caution">
    <text evidence="4">The sequence shown here is derived from an EMBL/GenBank/DDBJ whole genome shotgun (WGS) entry which is preliminary data.</text>
</comment>
<name>A0AAE0MGZ1_9PEZI</name>
<evidence type="ECO:0000256" key="2">
    <source>
        <dbReference type="SAM" id="Phobius"/>
    </source>
</evidence>
<feature type="region of interest" description="Disordered" evidence="1">
    <location>
        <begin position="184"/>
        <end position="287"/>
    </location>
</feature>
<organism evidence="4 5">
    <name type="scientific">Cercophora scortea</name>
    <dbReference type="NCBI Taxonomy" id="314031"/>
    <lineage>
        <taxon>Eukaryota</taxon>
        <taxon>Fungi</taxon>
        <taxon>Dikarya</taxon>
        <taxon>Ascomycota</taxon>
        <taxon>Pezizomycotina</taxon>
        <taxon>Sordariomycetes</taxon>
        <taxon>Sordariomycetidae</taxon>
        <taxon>Sordariales</taxon>
        <taxon>Lasiosphaeriaceae</taxon>
        <taxon>Cercophora</taxon>
    </lineage>
</organism>
<proteinExistence type="predicted"/>
<feature type="compositionally biased region" description="Low complexity" evidence="1">
    <location>
        <begin position="249"/>
        <end position="274"/>
    </location>
</feature>
<feature type="chain" id="PRO_5042178923" evidence="3">
    <location>
        <begin position="24"/>
        <end position="452"/>
    </location>
</feature>
<feature type="compositionally biased region" description="Low complexity" evidence="1">
    <location>
        <begin position="101"/>
        <end position="119"/>
    </location>
</feature>
<feature type="region of interest" description="Disordered" evidence="1">
    <location>
        <begin position="99"/>
        <end position="121"/>
    </location>
</feature>
<feature type="transmembrane region" description="Helical" evidence="2">
    <location>
        <begin position="293"/>
        <end position="314"/>
    </location>
</feature>
<protein>
    <submittedName>
        <fullName evidence="4">Uncharacterized protein</fullName>
    </submittedName>
</protein>
<dbReference type="AlphaFoldDB" id="A0AAE0MGZ1"/>
<evidence type="ECO:0000313" key="5">
    <source>
        <dbReference type="Proteomes" id="UP001286456"/>
    </source>
</evidence>
<gene>
    <name evidence="4" type="ORF">B0T19DRAFT_473176</name>
</gene>
<reference evidence="4" key="1">
    <citation type="journal article" date="2023" name="Mol. Phylogenet. Evol.">
        <title>Genome-scale phylogeny and comparative genomics of the fungal order Sordariales.</title>
        <authorList>
            <person name="Hensen N."/>
            <person name="Bonometti L."/>
            <person name="Westerberg I."/>
            <person name="Brannstrom I.O."/>
            <person name="Guillou S."/>
            <person name="Cros-Aarteil S."/>
            <person name="Calhoun S."/>
            <person name="Haridas S."/>
            <person name="Kuo A."/>
            <person name="Mondo S."/>
            <person name="Pangilinan J."/>
            <person name="Riley R."/>
            <person name="LaButti K."/>
            <person name="Andreopoulos B."/>
            <person name="Lipzen A."/>
            <person name="Chen C."/>
            <person name="Yan M."/>
            <person name="Daum C."/>
            <person name="Ng V."/>
            <person name="Clum A."/>
            <person name="Steindorff A."/>
            <person name="Ohm R.A."/>
            <person name="Martin F."/>
            <person name="Silar P."/>
            <person name="Natvig D.O."/>
            <person name="Lalanne C."/>
            <person name="Gautier V."/>
            <person name="Ament-Velasquez S.L."/>
            <person name="Kruys A."/>
            <person name="Hutchinson M.I."/>
            <person name="Powell A.J."/>
            <person name="Barry K."/>
            <person name="Miller A.N."/>
            <person name="Grigoriev I.V."/>
            <person name="Debuchy R."/>
            <person name="Gladieux P."/>
            <person name="Hiltunen Thoren M."/>
            <person name="Johannesson H."/>
        </authorList>
    </citation>
    <scope>NUCLEOTIDE SEQUENCE</scope>
    <source>
        <strain evidence="4">SMH4131-1</strain>
    </source>
</reference>
<evidence type="ECO:0000313" key="4">
    <source>
        <dbReference type="EMBL" id="KAK3332236.1"/>
    </source>
</evidence>